<feature type="transmembrane region" description="Helical" evidence="7">
    <location>
        <begin position="255"/>
        <end position="276"/>
    </location>
</feature>
<feature type="transmembrane region" description="Helical" evidence="7">
    <location>
        <begin position="171"/>
        <end position="189"/>
    </location>
</feature>
<dbReference type="PANTHER" id="PTHR23513">
    <property type="entry name" value="INTEGRAL MEMBRANE EFFLUX PROTEIN-RELATED"/>
    <property type="match status" value="1"/>
</dbReference>
<feature type="transmembrane region" description="Helical" evidence="7">
    <location>
        <begin position="377"/>
        <end position="396"/>
    </location>
</feature>
<evidence type="ECO:0000256" key="7">
    <source>
        <dbReference type="SAM" id="Phobius"/>
    </source>
</evidence>
<dbReference type="Gene3D" id="1.20.1250.20">
    <property type="entry name" value="MFS general substrate transporter like domains"/>
    <property type="match status" value="1"/>
</dbReference>
<organism evidence="9 10">
    <name type="scientific">Kineosporia corallincola</name>
    <dbReference type="NCBI Taxonomy" id="2835133"/>
    <lineage>
        <taxon>Bacteria</taxon>
        <taxon>Bacillati</taxon>
        <taxon>Actinomycetota</taxon>
        <taxon>Actinomycetes</taxon>
        <taxon>Kineosporiales</taxon>
        <taxon>Kineosporiaceae</taxon>
        <taxon>Kineosporia</taxon>
    </lineage>
</organism>
<keyword evidence="3" id="KW-1003">Cell membrane</keyword>
<feature type="domain" description="Major facilitator superfamily (MFS) profile" evidence="8">
    <location>
        <begin position="1"/>
        <end position="399"/>
    </location>
</feature>
<keyword evidence="4 7" id="KW-0812">Transmembrane</keyword>
<keyword evidence="5 7" id="KW-1133">Transmembrane helix</keyword>
<accession>A0ABS5TT14</accession>
<evidence type="ECO:0000259" key="8">
    <source>
        <dbReference type="PROSITE" id="PS50850"/>
    </source>
</evidence>
<feature type="transmembrane region" description="Helical" evidence="7">
    <location>
        <begin position="308"/>
        <end position="333"/>
    </location>
</feature>
<evidence type="ECO:0000256" key="5">
    <source>
        <dbReference type="ARBA" id="ARBA00022989"/>
    </source>
</evidence>
<dbReference type="InterPro" id="IPR010290">
    <property type="entry name" value="TM_effector"/>
</dbReference>
<keyword evidence="10" id="KW-1185">Reference proteome</keyword>
<dbReference type="InterPro" id="IPR036259">
    <property type="entry name" value="MFS_trans_sf"/>
</dbReference>
<reference evidence="9 10" key="1">
    <citation type="submission" date="2021-05" db="EMBL/GenBank/DDBJ databases">
        <title>Kineosporia and Streptomyces sp. nov. two new marine actinobacteria isolated from Coral.</title>
        <authorList>
            <person name="Buangrab K."/>
            <person name="Sutthacheep M."/>
            <person name="Yeemin T."/>
            <person name="Harunari E."/>
            <person name="Igarashi Y."/>
            <person name="Kanchanasin P."/>
            <person name="Tanasupawat S."/>
            <person name="Phongsopitanun W."/>
        </authorList>
    </citation>
    <scope>NUCLEOTIDE SEQUENCE [LARGE SCALE GENOMIC DNA]</scope>
    <source>
        <strain evidence="9 10">J2-2</strain>
    </source>
</reference>
<protein>
    <submittedName>
        <fullName evidence="9">MFS transporter</fullName>
    </submittedName>
</protein>
<keyword evidence="6 7" id="KW-0472">Membrane</keyword>
<dbReference type="InterPro" id="IPR020846">
    <property type="entry name" value="MFS_dom"/>
</dbReference>
<proteinExistence type="predicted"/>
<comment type="subcellular location">
    <subcellularLocation>
        <location evidence="1">Cell membrane</location>
        <topology evidence="1">Multi-pass membrane protein</topology>
    </subcellularLocation>
</comment>
<sequence>MSSSPWAPLRRPVFRALWAAQLTSNVGGWMQSVGAQWFLVRETHSPALVALVQSASLVPVLLLSLVAGVLADALDRRRLLLTTTTLSAVAATVLVVLDLSGGLAPWSLLTATFTLGCLSALTSPAWQAVQPELVPREEIPAAASLGSVTVNAARAVGPAAAGVIVGFTGPWAVFALNALSFLGVLVVLLRWRREPRRAPLGRERHGEALLAGVRYVRSAPGVRRILLRAALFAVPACALWALLPTVATGELGLGSGGYGLLLGVLGAGAVLGVVVLPGLRRRFGSSTLLAGSALVYALGLAAPSLGSVALLVPVFVLTGISWIVTLTTLNAALQLTLADWVRARGVAFYLLVFMGGQGVASFGWGLLAGGIGSTPTLLVAAGLLVLTGLSVAVLPLREGTGTLDRTITALSAGQPQLVFEPDPVDGPVTIEIDYTVRPGGGTAFVTAMRAVERSRRRTGATSWTLERSGDDEHAYREQFSVRSWGEFTRAGLTRWTGYDHAGLDAALALVEGTARERHYFPAA</sequence>
<evidence type="ECO:0000256" key="6">
    <source>
        <dbReference type="ARBA" id="ARBA00023136"/>
    </source>
</evidence>
<evidence type="ECO:0000313" key="10">
    <source>
        <dbReference type="Proteomes" id="UP001197247"/>
    </source>
</evidence>
<dbReference type="Proteomes" id="UP001197247">
    <property type="component" value="Unassembled WGS sequence"/>
</dbReference>
<dbReference type="PANTHER" id="PTHR23513:SF11">
    <property type="entry name" value="STAPHYLOFERRIN A TRANSPORTER"/>
    <property type="match status" value="1"/>
</dbReference>
<name>A0ABS5TT14_9ACTN</name>
<feature type="transmembrane region" description="Helical" evidence="7">
    <location>
        <begin position="345"/>
        <end position="371"/>
    </location>
</feature>
<gene>
    <name evidence="9" type="ORF">KIH74_33595</name>
</gene>
<feature type="transmembrane region" description="Helical" evidence="7">
    <location>
        <begin position="78"/>
        <end position="97"/>
    </location>
</feature>
<keyword evidence="2" id="KW-0813">Transport</keyword>
<evidence type="ECO:0000256" key="2">
    <source>
        <dbReference type="ARBA" id="ARBA00022448"/>
    </source>
</evidence>
<feature type="transmembrane region" description="Helical" evidence="7">
    <location>
        <begin position="225"/>
        <end position="243"/>
    </location>
</feature>
<dbReference type="RefSeq" id="WP_214160460.1">
    <property type="nucleotide sequence ID" value="NZ_JAHBAY010000021.1"/>
</dbReference>
<dbReference type="CDD" id="cd06173">
    <property type="entry name" value="MFS_MefA_like"/>
    <property type="match status" value="1"/>
</dbReference>
<comment type="caution">
    <text evidence="9">The sequence shown here is derived from an EMBL/GenBank/DDBJ whole genome shotgun (WGS) entry which is preliminary data.</text>
</comment>
<dbReference type="PROSITE" id="PS50850">
    <property type="entry name" value="MFS"/>
    <property type="match status" value="1"/>
</dbReference>
<evidence type="ECO:0000313" key="9">
    <source>
        <dbReference type="EMBL" id="MBT0773927.1"/>
    </source>
</evidence>
<dbReference type="SUPFAM" id="SSF103473">
    <property type="entry name" value="MFS general substrate transporter"/>
    <property type="match status" value="1"/>
</dbReference>
<evidence type="ECO:0000256" key="1">
    <source>
        <dbReference type="ARBA" id="ARBA00004651"/>
    </source>
</evidence>
<feature type="transmembrane region" description="Helical" evidence="7">
    <location>
        <begin position="47"/>
        <end position="71"/>
    </location>
</feature>
<evidence type="ECO:0000256" key="3">
    <source>
        <dbReference type="ARBA" id="ARBA00022475"/>
    </source>
</evidence>
<feature type="transmembrane region" description="Helical" evidence="7">
    <location>
        <begin position="283"/>
        <end position="302"/>
    </location>
</feature>
<evidence type="ECO:0000256" key="4">
    <source>
        <dbReference type="ARBA" id="ARBA00022692"/>
    </source>
</evidence>
<dbReference type="Pfam" id="PF05977">
    <property type="entry name" value="MFS_3"/>
    <property type="match status" value="1"/>
</dbReference>
<dbReference type="EMBL" id="JAHBAY010000021">
    <property type="protein sequence ID" value="MBT0773927.1"/>
    <property type="molecule type" value="Genomic_DNA"/>
</dbReference>